<accession>A0ABW3WRD0</accession>
<evidence type="ECO:0000256" key="1">
    <source>
        <dbReference type="SAM" id="SignalP"/>
    </source>
</evidence>
<sequence>MQTIYFKVNKNIKRSICIAVLLVVLLFVTNAHAQVKLSANGAGETYELINSVLINENRVAVEVPDCNHQDFGRHISEVFDATLQKYVFEFVLHIQHDKDRCKRFDRQRNEIKANNKSSAVILGTVGETINYQWKFKLEKGLQVSSRYTDVHQITYNKTSGNEPLFAFIARKRNGKKNFEIVYINNDEKEVLESVALSKITGKWIVANETITYQKNGSYQLTLRTLDGKTILKVHKKNMQTWFNTMIYARPKWGIYRSLKKQDELRDEKLLFADFEINDVTKH</sequence>
<comment type="caution">
    <text evidence="2">The sequence shown here is derived from an EMBL/GenBank/DDBJ whole genome shotgun (WGS) entry which is preliminary data.</text>
</comment>
<feature type="signal peptide" evidence="1">
    <location>
        <begin position="1"/>
        <end position="33"/>
    </location>
</feature>
<evidence type="ECO:0000313" key="3">
    <source>
        <dbReference type="Proteomes" id="UP001597241"/>
    </source>
</evidence>
<protein>
    <submittedName>
        <fullName evidence="2">Heparin lyase I family protein</fullName>
    </submittedName>
</protein>
<organism evidence="2 3">
    <name type="scientific">Lutibacter holmesii</name>
    <dbReference type="NCBI Taxonomy" id="1137985"/>
    <lineage>
        <taxon>Bacteria</taxon>
        <taxon>Pseudomonadati</taxon>
        <taxon>Bacteroidota</taxon>
        <taxon>Flavobacteriia</taxon>
        <taxon>Flavobacteriales</taxon>
        <taxon>Flavobacteriaceae</taxon>
        <taxon>Lutibacter</taxon>
    </lineage>
</organism>
<dbReference type="GO" id="GO:0016829">
    <property type="term" value="F:lyase activity"/>
    <property type="evidence" value="ECO:0007669"/>
    <property type="project" value="UniProtKB-KW"/>
</dbReference>
<dbReference type="EMBL" id="JBHTMV010000004">
    <property type="protein sequence ID" value="MFD1294203.1"/>
    <property type="molecule type" value="Genomic_DNA"/>
</dbReference>
<evidence type="ECO:0000313" key="2">
    <source>
        <dbReference type="EMBL" id="MFD1294203.1"/>
    </source>
</evidence>
<name>A0ABW3WRD0_9FLAO</name>
<keyword evidence="1" id="KW-0732">Signal</keyword>
<gene>
    <name evidence="2" type="ORF">ACFQ5N_10180</name>
</gene>
<dbReference type="Proteomes" id="UP001597241">
    <property type="component" value="Unassembled WGS sequence"/>
</dbReference>
<dbReference type="RefSeq" id="WP_386809394.1">
    <property type="nucleotide sequence ID" value="NZ_JBHTMV010000004.1"/>
</dbReference>
<keyword evidence="2" id="KW-0456">Lyase</keyword>
<dbReference type="Pfam" id="PF14099">
    <property type="entry name" value="Polysacc_lyase"/>
    <property type="match status" value="1"/>
</dbReference>
<dbReference type="Gene3D" id="2.60.120.200">
    <property type="match status" value="1"/>
</dbReference>
<dbReference type="InterPro" id="IPR025975">
    <property type="entry name" value="Polysacc_lyase"/>
</dbReference>
<proteinExistence type="predicted"/>
<reference evidence="3" key="1">
    <citation type="journal article" date="2019" name="Int. J. Syst. Evol. Microbiol.">
        <title>The Global Catalogue of Microorganisms (GCM) 10K type strain sequencing project: providing services to taxonomists for standard genome sequencing and annotation.</title>
        <authorList>
            <consortium name="The Broad Institute Genomics Platform"/>
            <consortium name="The Broad Institute Genome Sequencing Center for Infectious Disease"/>
            <person name="Wu L."/>
            <person name="Ma J."/>
        </authorList>
    </citation>
    <scope>NUCLEOTIDE SEQUENCE [LARGE SCALE GENOMIC DNA]</scope>
    <source>
        <strain evidence="3">CCUG 62221</strain>
    </source>
</reference>
<keyword evidence="3" id="KW-1185">Reference proteome</keyword>
<feature type="chain" id="PRO_5045300251" evidence="1">
    <location>
        <begin position="34"/>
        <end position="282"/>
    </location>
</feature>